<dbReference type="SUPFAM" id="SSF53756">
    <property type="entry name" value="UDP-Glycosyltransferase/glycogen phosphorylase"/>
    <property type="match status" value="1"/>
</dbReference>
<dbReference type="Proteomes" id="UP000326912">
    <property type="component" value="Unassembled WGS sequence"/>
</dbReference>
<dbReference type="InterPro" id="IPR002201">
    <property type="entry name" value="Glyco_trans_9"/>
</dbReference>
<dbReference type="Pfam" id="PF01075">
    <property type="entry name" value="Glyco_transf_9"/>
    <property type="match status" value="1"/>
</dbReference>
<gene>
    <name evidence="3" type="ORF">KDW_32820</name>
</gene>
<dbReference type="GO" id="GO:0009244">
    <property type="term" value="P:lipopolysaccharide core region biosynthetic process"/>
    <property type="evidence" value="ECO:0007669"/>
    <property type="project" value="TreeGrafter"/>
</dbReference>
<dbReference type="GO" id="GO:0008713">
    <property type="term" value="F:ADP-heptose-lipopolysaccharide heptosyltransferase activity"/>
    <property type="evidence" value="ECO:0007669"/>
    <property type="project" value="TreeGrafter"/>
</dbReference>
<evidence type="ECO:0000256" key="2">
    <source>
        <dbReference type="ARBA" id="ARBA00022679"/>
    </source>
</evidence>
<comment type="caution">
    <text evidence="3">The sequence shown here is derived from an EMBL/GenBank/DDBJ whole genome shotgun (WGS) entry which is preliminary data.</text>
</comment>
<dbReference type="Gene3D" id="3.40.50.2000">
    <property type="entry name" value="Glycogen Phosphorylase B"/>
    <property type="match status" value="2"/>
</dbReference>
<dbReference type="GO" id="GO:0005829">
    <property type="term" value="C:cytosol"/>
    <property type="evidence" value="ECO:0007669"/>
    <property type="project" value="TreeGrafter"/>
</dbReference>
<dbReference type="PANTHER" id="PTHR30160">
    <property type="entry name" value="TETRAACYLDISACCHARIDE 4'-KINASE-RELATED"/>
    <property type="match status" value="1"/>
</dbReference>
<evidence type="ECO:0000313" key="3">
    <source>
        <dbReference type="EMBL" id="GER89120.1"/>
    </source>
</evidence>
<dbReference type="InterPro" id="IPR051199">
    <property type="entry name" value="LPS_LOS_Heptosyltrfase"/>
</dbReference>
<evidence type="ECO:0000313" key="4">
    <source>
        <dbReference type="Proteomes" id="UP000326912"/>
    </source>
</evidence>
<evidence type="ECO:0000256" key="1">
    <source>
        <dbReference type="ARBA" id="ARBA00022676"/>
    </source>
</evidence>
<protein>
    <submittedName>
        <fullName evidence="3">Glycosyl transferase</fullName>
    </submittedName>
</protein>
<dbReference type="EMBL" id="BKZW01000001">
    <property type="protein sequence ID" value="GER89120.1"/>
    <property type="molecule type" value="Genomic_DNA"/>
</dbReference>
<dbReference type="AlphaFoldDB" id="A0A5J4KRT2"/>
<dbReference type="PANTHER" id="PTHR30160:SF1">
    <property type="entry name" value="LIPOPOLYSACCHARIDE 1,2-N-ACETYLGLUCOSAMINETRANSFERASE-RELATED"/>
    <property type="match status" value="1"/>
</dbReference>
<organism evidence="3 4">
    <name type="scientific">Dictyobacter vulcani</name>
    <dbReference type="NCBI Taxonomy" id="2607529"/>
    <lineage>
        <taxon>Bacteria</taxon>
        <taxon>Bacillati</taxon>
        <taxon>Chloroflexota</taxon>
        <taxon>Ktedonobacteria</taxon>
        <taxon>Ktedonobacterales</taxon>
        <taxon>Dictyobacteraceae</taxon>
        <taxon>Dictyobacter</taxon>
    </lineage>
</organism>
<reference evidence="3 4" key="1">
    <citation type="submission" date="2019-10" db="EMBL/GenBank/DDBJ databases">
        <title>Dictyobacter vulcani sp. nov., within the class Ktedonobacteria, isolated from soil of volcanic Mt. Zao.</title>
        <authorList>
            <person name="Zheng Y."/>
            <person name="Wang C.M."/>
            <person name="Sakai Y."/>
            <person name="Abe K."/>
            <person name="Yokota A."/>
            <person name="Yabe S."/>
        </authorList>
    </citation>
    <scope>NUCLEOTIDE SEQUENCE [LARGE SCALE GENOMIC DNA]</scope>
    <source>
        <strain evidence="3 4">W12</strain>
    </source>
</reference>
<sequence>MKSLLRSLILLLVRIYGSPRARKATHKHSGQPNPAPRILLVRPDHLGDMVLTTPIVQAIKEQVPGAQITMMIGPWSSEIVARHPAVDRLLTCPFPGFQRAGQRPLDPYKLLFRTARELKQNHYDLAINLRPDFWWGAALLYLAAIPYRIGYATRLNTPFLTQALAFPEVEHATVSSLRLASTGIQALGYSALPEPFTPASYPLVFHPHEDELAWADEQIQTTGWEPGAPIILIHPGTGGAVKLWRNAGWSQIANQLTSGQLLTTPAHVIFTGSKAEQPMIEEIASSLLEKPLIMTSMTVGQLAALISRADLVLG</sequence>
<proteinExistence type="predicted"/>
<keyword evidence="1" id="KW-0328">Glycosyltransferase</keyword>
<keyword evidence="4" id="KW-1185">Reference proteome</keyword>
<name>A0A5J4KRT2_9CHLR</name>
<keyword evidence="2 3" id="KW-0808">Transferase</keyword>
<dbReference type="CDD" id="cd03789">
    <property type="entry name" value="GT9_LPS_heptosyltransferase"/>
    <property type="match status" value="1"/>
</dbReference>
<accession>A0A5J4KRT2</accession>